<gene>
    <name evidence="2" type="ORF">QC764_001240</name>
</gene>
<evidence type="ECO:0000313" key="3">
    <source>
        <dbReference type="Proteomes" id="UP001323617"/>
    </source>
</evidence>
<comment type="caution">
    <text evidence="2">The sequence shown here is derived from an EMBL/GenBank/DDBJ whole genome shotgun (WGS) entry which is preliminary data.</text>
</comment>
<keyword evidence="3" id="KW-1185">Reference proteome</keyword>
<evidence type="ECO:0000256" key="1">
    <source>
        <dbReference type="SAM" id="Coils"/>
    </source>
</evidence>
<organism evidence="2 3">
    <name type="scientific">Podospora pseudoanserina</name>
    <dbReference type="NCBI Taxonomy" id="2609844"/>
    <lineage>
        <taxon>Eukaryota</taxon>
        <taxon>Fungi</taxon>
        <taxon>Dikarya</taxon>
        <taxon>Ascomycota</taxon>
        <taxon>Pezizomycotina</taxon>
        <taxon>Sordariomycetes</taxon>
        <taxon>Sordariomycetidae</taxon>
        <taxon>Sordariales</taxon>
        <taxon>Podosporaceae</taxon>
        <taxon>Podospora</taxon>
    </lineage>
</organism>
<name>A0ABR0IGJ4_9PEZI</name>
<evidence type="ECO:0000313" key="2">
    <source>
        <dbReference type="EMBL" id="KAK4678953.1"/>
    </source>
</evidence>
<protein>
    <recommendedName>
        <fullName evidence="4">Fungal-type protein kinase domain-containing protein</fullName>
    </recommendedName>
</protein>
<evidence type="ECO:0008006" key="4">
    <source>
        <dbReference type="Google" id="ProtNLM"/>
    </source>
</evidence>
<proteinExistence type="predicted"/>
<accession>A0ABR0IGJ4</accession>
<feature type="coiled-coil region" evidence="1">
    <location>
        <begin position="79"/>
        <end position="106"/>
    </location>
</feature>
<dbReference type="GeneID" id="87960371"/>
<sequence>MHKEYQALLEKVHQERSRIAEDVDATISPSRTLALLEKKLRKIIHDSQQQVHTAVETVLENSTFGLGQLSLGSPGGSKTEKLQKRIHKKTEEVERLRQENQRLQDVMATMNPVSFERYRGHSIDVRTRAVITFMKNKTKYEYTANPNAEAARVAVRDCMDRVPEEDGAQEIVVPQPFSTGTPAIRATALSRRFHGADFLMDCEIVADKLVLDRHGEAARDTLSPVLVYPPQPPNGPDFITVFGMNTTPRPPADERSWQMVHDQVFKAMYGLEPVEARYIRECLHHGRTDKNRNDPNRTAAREKLMSHAKFIDKYFNVAEFICFNFNTAHGQNSWSHTDHSWRDNWHTLRGEVTAQIFGRPADNRRPLFHDYVRLFARTCQLYNWGAQTETEWNEEMQQLDQTRWDVFRFAFMLWVHRDIHTGNLATSYVIDPATKNFVRKLPKDVKTIYLWNEFNWIIQHDKWVHGFRNDPKPPGPKLGGFHKRAVMLICSFILAR</sequence>
<dbReference type="RefSeq" id="XP_062802423.1">
    <property type="nucleotide sequence ID" value="XM_062939904.1"/>
</dbReference>
<dbReference type="EMBL" id="JAFFHC010000002">
    <property type="protein sequence ID" value="KAK4678953.1"/>
    <property type="molecule type" value="Genomic_DNA"/>
</dbReference>
<reference evidence="2 3" key="1">
    <citation type="journal article" date="2023" name="bioRxiv">
        <title>High-quality genome assemblies of four members of thePodospora anserinaspecies complex.</title>
        <authorList>
            <person name="Ament-Velasquez S.L."/>
            <person name="Vogan A.A."/>
            <person name="Wallerman O."/>
            <person name="Hartmann F."/>
            <person name="Gautier V."/>
            <person name="Silar P."/>
            <person name="Giraud T."/>
            <person name="Johannesson H."/>
        </authorList>
    </citation>
    <scope>NUCLEOTIDE SEQUENCE [LARGE SCALE GENOMIC DNA]</scope>
    <source>
        <strain evidence="2 3">CBS 124.78</strain>
    </source>
</reference>
<dbReference type="Proteomes" id="UP001323617">
    <property type="component" value="Unassembled WGS sequence"/>
</dbReference>
<keyword evidence="1" id="KW-0175">Coiled coil</keyword>